<dbReference type="EMBL" id="MDLC01000047">
    <property type="protein sequence ID" value="ODS22910.1"/>
    <property type="molecule type" value="Genomic_DNA"/>
</dbReference>
<reference evidence="1 2" key="1">
    <citation type="journal article" date="2016" name="Appl. Environ. Microbiol.">
        <title>Lack of Overt Genome Reduction in the Bryostatin-Producing Bryozoan Symbiont "Candidatus Endobugula sertula".</title>
        <authorList>
            <person name="Miller I.J."/>
            <person name="Vanee N."/>
            <person name="Fong S.S."/>
            <person name="Lim-Fong G.E."/>
            <person name="Kwan J.C."/>
        </authorList>
    </citation>
    <scope>NUCLEOTIDE SEQUENCE [LARGE SCALE GENOMIC DNA]</scope>
    <source>
        <strain evidence="1">AB1-4</strain>
    </source>
</reference>
<evidence type="ECO:0000313" key="1">
    <source>
        <dbReference type="EMBL" id="ODS22910.1"/>
    </source>
</evidence>
<dbReference type="Proteomes" id="UP000242502">
    <property type="component" value="Unassembled WGS sequence"/>
</dbReference>
<sequence length="289" mass="33142">MPISKRERAVATADSLNKSRQLADLLGVPFDEQAVESDANQLLYLYFEEIKKALPDATQHYHFLSYGSRDFTASAGRDRKGNKIIEIDEHWSFFLYNANIILCIWACIVLDDSEKAELVQLFRESLNAFSNKEHHEDFRERMWPTLVRHVKVLALANLLTAAMVSYLICHELAHHNLHHLDQPHSHHTEFEADELGYSYFCKIIEQFGTLKKLKVTPNMHGAPLIGFEYLKAAEWVYNTDSNGSHPLAKERIRRLTPLFEQYASAESKELWTGLQASSVELLEAAQQLG</sequence>
<dbReference type="AlphaFoldDB" id="A0A1D2QMW3"/>
<evidence type="ECO:0000313" key="2">
    <source>
        <dbReference type="Proteomes" id="UP000242502"/>
    </source>
</evidence>
<organism evidence="1 2">
    <name type="scientific">Candidatus Endobugula sertula</name>
    <name type="common">Bugula neritina bacterial symbiont</name>
    <dbReference type="NCBI Taxonomy" id="62101"/>
    <lineage>
        <taxon>Bacteria</taxon>
        <taxon>Pseudomonadati</taxon>
        <taxon>Pseudomonadota</taxon>
        <taxon>Gammaproteobacteria</taxon>
        <taxon>Cellvibrionales</taxon>
        <taxon>Cellvibrionaceae</taxon>
        <taxon>Candidatus Endobugula</taxon>
    </lineage>
</organism>
<protein>
    <submittedName>
        <fullName evidence="1">Uncharacterized protein</fullName>
    </submittedName>
</protein>
<proteinExistence type="predicted"/>
<name>A0A1D2QMW3_9GAMM</name>
<gene>
    <name evidence="1" type="ORF">AB835_11705</name>
</gene>
<accession>A0A1D2QMW3</accession>
<comment type="caution">
    <text evidence="1">The sequence shown here is derived from an EMBL/GenBank/DDBJ whole genome shotgun (WGS) entry which is preliminary data.</text>
</comment>